<protein>
    <recommendedName>
        <fullName evidence="2">Phosphonoacetaldehyde hydrolase</fullName>
        <shortName evidence="2">Phosphonatase</shortName>
        <ecNumber evidence="2">3.11.1.1</ecNumber>
    </recommendedName>
    <alternativeName>
        <fullName evidence="2">Phosphonoacetaldehyde phosphonohydrolase</fullName>
    </alternativeName>
</protein>
<dbReference type="InterPro" id="IPR023214">
    <property type="entry name" value="HAD_sf"/>
</dbReference>
<dbReference type="HAMAP" id="MF_01375">
    <property type="entry name" value="PhnX"/>
    <property type="match status" value="1"/>
</dbReference>
<keyword evidence="2" id="KW-0460">Magnesium</keyword>
<dbReference type="GO" id="GO:0005829">
    <property type="term" value="C:cytosol"/>
    <property type="evidence" value="ECO:0007669"/>
    <property type="project" value="TreeGrafter"/>
</dbReference>
<dbReference type="NCBIfam" id="TIGR01422">
    <property type="entry name" value="phosphonatase"/>
    <property type="match status" value="1"/>
</dbReference>
<dbReference type="Proteomes" id="UP000610862">
    <property type="component" value="Unassembled WGS sequence"/>
</dbReference>
<dbReference type="PANTHER" id="PTHR43434">
    <property type="entry name" value="PHOSPHOGLYCOLATE PHOSPHATASE"/>
    <property type="match status" value="1"/>
</dbReference>
<name>A0A926I9Z0_9FIRM</name>
<evidence type="ECO:0000313" key="4">
    <source>
        <dbReference type="Proteomes" id="UP000610862"/>
    </source>
</evidence>
<dbReference type="NCBIfam" id="TIGR01549">
    <property type="entry name" value="HAD-SF-IA-v1"/>
    <property type="match status" value="1"/>
</dbReference>
<dbReference type="GO" id="GO:0008967">
    <property type="term" value="F:phosphoglycolate phosphatase activity"/>
    <property type="evidence" value="ECO:0007669"/>
    <property type="project" value="TreeGrafter"/>
</dbReference>
<evidence type="ECO:0000313" key="3">
    <source>
        <dbReference type="EMBL" id="MBC8568668.1"/>
    </source>
</evidence>
<feature type="binding site" evidence="2">
    <location>
        <position position="12"/>
    </location>
    <ligand>
        <name>Mg(2+)</name>
        <dbReference type="ChEBI" id="CHEBI:18420"/>
    </ligand>
</feature>
<dbReference type="EMBL" id="JACRTA010000002">
    <property type="protein sequence ID" value="MBC8568668.1"/>
    <property type="molecule type" value="Genomic_DNA"/>
</dbReference>
<reference evidence="3" key="1">
    <citation type="submission" date="2020-08" db="EMBL/GenBank/DDBJ databases">
        <title>Genome public.</title>
        <authorList>
            <person name="Liu C."/>
            <person name="Sun Q."/>
        </authorList>
    </citation>
    <scope>NUCLEOTIDE SEQUENCE</scope>
    <source>
        <strain evidence="3">NSJ-24</strain>
    </source>
</reference>
<feature type="active site" description="Schiff-base intermediate with substrate" evidence="2">
    <location>
        <position position="51"/>
    </location>
</feature>
<dbReference type="PANTHER" id="PTHR43434:SF19">
    <property type="entry name" value="PHOSPHONOACETALDEHYDE HYDROLASE"/>
    <property type="match status" value="1"/>
</dbReference>
<comment type="cofactor">
    <cofactor evidence="2">
        <name>Mg(2+)</name>
        <dbReference type="ChEBI" id="CHEBI:18420"/>
    </cofactor>
    <text evidence="2">Binds 1 Mg(2+) ion per subunit.</text>
</comment>
<accession>A0A926I9Z0</accession>
<organism evidence="3 4">
    <name type="scientific">Lentihominibacter hominis</name>
    <dbReference type="NCBI Taxonomy" id="2763645"/>
    <lineage>
        <taxon>Bacteria</taxon>
        <taxon>Bacillati</taxon>
        <taxon>Bacillota</taxon>
        <taxon>Clostridia</taxon>
        <taxon>Peptostreptococcales</taxon>
        <taxon>Anaerovoracaceae</taxon>
        <taxon>Lentihominibacter</taxon>
    </lineage>
</organism>
<dbReference type="RefSeq" id="WP_177267887.1">
    <property type="nucleotide sequence ID" value="NZ_JACRTA010000002.1"/>
</dbReference>
<dbReference type="SFLD" id="SFLDG01129">
    <property type="entry name" value="C1.5:_HAD__Beta-PGM__Phosphata"/>
    <property type="match status" value="1"/>
</dbReference>
<dbReference type="EC" id="3.11.1.1" evidence="2"/>
<dbReference type="GO" id="GO:0006281">
    <property type="term" value="P:DNA repair"/>
    <property type="evidence" value="ECO:0007669"/>
    <property type="project" value="TreeGrafter"/>
</dbReference>
<feature type="binding site" evidence="2">
    <location>
        <position position="10"/>
    </location>
    <ligand>
        <name>Mg(2+)</name>
        <dbReference type="ChEBI" id="CHEBI:18420"/>
    </ligand>
</feature>
<evidence type="ECO:0000256" key="1">
    <source>
        <dbReference type="ARBA" id="ARBA00023270"/>
    </source>
</evidence>
<keyword evidence="2" id="KW-0479">Metal-binding</keyword>
<dbReference type="AlphaFoldDB" id="A0A926I9Z0"/>
<comment type="function">
    <text evidence="2">Involved in phosphonate degradation.</text>
</comment>
<dbReference type="InterPro" id="IPR036412">
    <property type="entry name" value="HAD-like_sf"/>
</dbReference>
<dbReference type="GO" id="GO:0000287">
    <property type="term" value="F:magnesium ion binding"/>
    <property type="evidence" value="ECO:0007669"/>
    <property type="project" value="UniProtKB-UniRule"/>
</dbReference>
<dbReference type="InterPro" id="IPR050155">
    <property type="entry name" value="HAD-like_hydrolase_sf"/>
</dbReference>
<comment type="subunit">
    <text evidence="2">Homodimer.</text>
</comment>
<dbReference type="SUPFAM" id="SSF56784">
    <property type="entry name" value="HAD-like"/>
    <property type="match status" value="1"/>
</dbReference>
<keyword evidence="1 2" id="KW-0704">Schiff base</keyword>
<dbReference type="SFLD" id="SFLDS00003">
    <property type="entry name" value="Haloacid_Dehalogenase"/>
    <property type="match status" value="1"/>
</dbReference>
<feature type="binding site" evidence="2">
    <location>
        <position position="185"/>
    </location>
    <ligand>
        <name>Mg(2+)</name>
        <dbReference type="ChEBI" id="CHEBI:18420"/>
    </ligand>
</feature>
<dbReference type="SFLD" id="SFLDG01135">
    <property type="entry name" value="C1.5.6:_HAD__Beta-PGM__Phospha"/>
    <property type="match status" value="1"/>
</dbReference>
<dbReference type="Gene3D" id="3.40.50.1000">
    <property type="entry name" value="HAD superfamily/HAD-like"/>
    <property type="match status" value="1"/>
</dbReference>
<dbReference type="InterPro" id="IPR006323">
    <property type="entry name" value="Phosphonoacetald_hydro"/>
</dbReference>
<dbReference type="Pfam" id="PF00702">
    <property type="entry name" value="Hydrolase"/>
    <property type="match status" value="1"/>
</dbReference>
<feature type="active site" description="Nucleophile" evidence="2">
    <location>
        <position position="10"/>
    </location>
</feature>
<dbReference type="GO" id="GO:0050194">
    <property type="term" value="F:phosphonoacetaldehyde hydrolase activity"/>
    <property type="evidence" value="ECO:0007669"/>
    <property type="project" value="UniProtKB-UniRule"/>
</dbReference>
<keyword evidence="4" id="KW-1185">Reference proteome</keyword>
<sequence>MKRIEAVIFDWAGTTVDFGSIAPVQAFLKAFQQFGITPSLDEVRKPMGLPKWDHVHTVMQMPRISGEWLRIKGRPWEISDVDRIYKLSEELIMDILSEFGTPKPYVTEAVTELRAKGIKIGSTTGYNAEMMKIVAAEAAKKGYKPDACFTPDDTEGKGRPYPYMIFRNMERLGVSSAEAAIKVGDTVADITEGKNAGLISIGIIEGSSVMGMSEEEYNQMADAEKEKEKARIAEVYLSAGADYVIDNMSSLTALIETIEKQ</sequence>
<dbReference type="InterPro" id="IPR023198">
    <property type="entry name" value="PGP-like_dom2"/>
</dbReference>
<comment type="catalytic activity">
    <reaction evidence="2">
        <text>phosphonoacetaldehyde + H2O = acetaldehyde + phosphate + H(+)</text>
        <dbReference type="Rhea" id="RHEA:18905"/>
        <dbReference type="ChEBI" id="CHEBI:15343"/>
        <dbReference type="ChEBI" id="CHEBI:15377"/>
        <dbReference type="ChEBI" id="CHEBI:15378"/>
        <dbReference type="ChEBI" id="CHEBI:43474"/>
        <dbReference type="ChEBI" id="CHEBI:58383"/>
        <dbReference type="EC" id="3.11.1.1"/>
    </reaction>
</comment>
<dbReference type="InterPro" id="IPR006439">
    <property type="entry name" value="HAD-SF_hydro_IA"/>
</dbReference>
<dbReference type="Gene3D" id="1.10.150.240">
    <property type="entry name" value="Putative phosphatase, domain 2"/>
    <property type="match status" value="1"/>
</dbReference>
<dbReference type="GO" id="GO:0019700">
    <property type="term" value="P:organic phosphonate catabolic process"/>
    <property type="evidence" value="ECO:0007669"/>
    <property type="project" value="InterPro"/>
</dbReference>
<comment type="caution">
    <text evidence="3">The sequence shown here is derived from an EMBL/GenBank/DDBJ whole genome shotgun (WGS) entry which is preliminary data.</text>
</comment>
<gene>
    <name evidence="2" type="primary">phnX</name>
    <name evidence="3" type="ORF">H8692_07855</name>
</gene>
<keyword evidence="2 3" id="KW-0378">Hydrolase</keyword>
<comment type="similarity">
    <text evidence="2">Belongs to the HAD-like hydrolase superfamily. PhnX family.</text>
</comment>
<proteinExistence type="inferred from homology"/>
<evidence type="ECO:0000256" key="2">
    <source>
        <dbReference type="HAMAP-Rule" id="MF_01375"/>
    </source>
</evidence>